<reference evidence="6" key="1">
    <citation type="submission" date="2021-01" db="UniProtKB">
        <authorList>
            <consortium name="EnsemblMetazoa"/>
        </authorList>
    </citation>
    <scope>IDENTIFICATION</scope>
</reference>
<keyword evidence="4" id="KW-0539">Nucleus</keyword>
<dbReference type="InterPro" id="IPR027417">
    <property type="entry name" value="P-loop_NTPase"/>
</dbReference>
<feature type="domain" description="Helicase ATP-binding" evidence="5">
    <location>
        <begin position="29"/>
        <end position="178"/>
    </location>
</feature>
<evidence type="ECO:0000256" key="1">
    <source>
        <dbReference type="ARBA" id="ARBA00005446"/>
    </source>
</evidence>
<dbReference type="AlphaFoldDB" id="A0A7M5UY81"/>
<evidence type="ECO:0000256" key="2">
    <source>
        <dbReference type="ARBA" id="ARBA00023125"/>
    </source>
</evidence>
<keyword evidence="7" id="KW-1185">Reference proteome</keyword>
<evidence type="ECO:0000256" key="3">
    <source>
        <dbReference type="ARBA" id="ARBA00023235"/>
    </source>
</evidence>
<dbReference type="GO" id="GO:0000724">
    <property type="term" value="P:double-strand break repair via homologous recombination"/>
    <property type="evidence" value="ECO:0007669"/>
    <property type="project" value="TreeGrafter"/>
</dbReference>
<name>A0A7M5UY81_9CNID</name>
<dbReference type="EnsemblMetazoa" id="CLYHEMT003183.1">
    <property type="protein sequence ID" value="CLYHEMP003183.1"/>
    <property type="gene ID" value="CLYHEMG003183"/>
</dbReference>
<dbReference type="GO" id="GO:0005694">
    <property type="term" value="C:chromosome"/>
    <property type="evidence" value="ECO:0007669"/>
    <property type="project" value="TreeGrafter"/>
</dbReference>
<evidence type="ECO:0000259" key="5">
    <source>
        <dbReference type="PROSITE" id="PS51192"/>
    </source>
</evidence>
<dbReference type="GO" id="GO:0005634">
    <property type="term" value="C:nucleus"/>
    <property type="evidence" value="ECO:0007669"/>
    <property type="project" value="TreeGrafter"/>
</dbReference>
<dbReference type="GO" id="GO:0043138">
    <property type="term" value="F:3'-5' DNA helicase activity"/>
    <property type="evidence" value="ECO:0007669"/>
    <property type="project" value="TreeGrafter"/>
</dbReference>
<dbReference type="PANTHER" id="PTHR13710:SF153">
    <property type="entry name" value="RECQ-LIKE DNA HELICASE BLM"/>
    <property type="match status" value="1"/>
</dbReference>
<dbReference type="SUPFAM" id="SSF52540">
    <property type="entry name" value="P-loop containing nucleoside triphosphate hydrolases"/>
    <property type="match status" value="1"/>
</dbReference>
<keyword evidence="2" id="KW-0238">DNA-binding</keyword>
<dbReference type="GO" id="GO:0005524">
    <property type="term" value="F:ATP binding"/>
    <property type="evidence" value="ECO:0007669"/>
    <property type="project" value="InterPro"/>
</dbReference>
<dbReference type="Gene3D" id="3.40.50.300">
    <property type="entry name" value="P-loop containing nucleotide triphosphate hydrolases"/>
    <property type="match status" value="1"/>
</dbReference>
<evidence type="ECO:0000313" key="7">
    <source>
        <dbReference type="Proteomes" id="UP000594262"/>
    </source>
</evidence>
<dbReference type="InterPro" id="IPR011545">
    <property type="entry name" value="DEAD/DEAH_box_helicase_dom"/>
</dbReference>
<proteinExistence type="inferred from homology"/>
<comment type="similarity">
    <text evidence="1">Belongs to the helicase family. RecQ subfamily.</text>
</comment>
<organism evidence="6 7">
    <name type="scientific">Clytia hemisphaerica</name>
    <dbReference type="NCBI Taxonomy" id="252671"/>
    <lineage>
        <taxon>Eukaryota</taxon>
        <taxon>Metazoa</taxon>
        <taxon>Cnidaria</taxon>
        <taxon>Hydrozoa</taxon>
        <taxon>Hydroidolina</taxon>
        <taxon>Leptothecata</taxon>
        <taxon>Obeliida</taxon>
        <taxon>Clytiidae</taxon>
        <taxon>Clytia</taxon>
    </lineage>
</organism>
<dbReference type="InterPro" id="IPR014001">
    <property type="entry name" value="Helicase_ATP-bd"/>
</dbReference>
<dbReference type="OrthoDB" id="5984650at2759"/>
<accession>A0A7M5UY81</accession>
<evidence type="ECO:0000313" key="6">
    <source>
        <dbReference type="EnsemblMetazoa" id="CLYHEMP003183.1"/>
    </source>
</evidence>
<evidence type="ECO:0000256" key="4">
    <source>
        <dbReference type="ARBA" id="ARBA00023242"/>
    </source>
</evidence>
<dbReference type="Pfam" id="PF00270">
    <property type="entry name" value="DEAD"/>
    <property type="match status" value="1"/>
</dbReference>
<dbReference type="Proteomes" id="UP000594262">
    <property type="component" value="Unplaced"/>
</dbReference>
<protein>
    <recommendedName>
        <fullName evidence="5">Helicase ATP-binding domain-containing protein</fullName>
    </recommendedName>
</protein>
<dbReference type="GO" id="GO:0003677">
    <property type="term" value="F:DNA binding"/>
    <property type="evidence" value="ECO:0007669"/>
    <property type="project" value="UniProtKB-KW"/>
</dbReference>
<dbReference type="GO" id="GO:0005737">
    <property type="term" value="C:cytoplasm"/>
    <property type="evidence" value="ECO:0007669"/>
    <property type="project" value="TreeGrafter"/>
</dbReference>
<keyword evidence="3" id="KW-0413">Isomerase</keyword>
<dbReference type="PROSITE" id="PS51192">
    <property type="entry name" value="HELICASE_ATP_BIND_1"/>
    <property type="match status" value="1"/>
</dbReference>
<sequence length="178" mass="20411">RMEKFEESVRFACRHFEIEHFHDEQIECIRQFFAGKNVFCSVPTGFGKSLIYQSLPLIHDFMYESVPDKPVYSTILIISPLKALMADQMNTLQKQGFNAKILNCHTKLDDIITDEGGVAVSHLFCSPEVLDIPVWRNALSSQTFKENVIGVAIDEAHCIVEWGLDQNSQSNRNAFRKW</sequence>
<dbReference type="GO" id="GO:0009378">
    <property type="term" value="F:four-way junction helicase activity"/>
    <property type="evidence" value="ECO:0007669"/>
    <property type="project" value="TreeGrafter"/>
</dbReference>
<dbReference type="PANTHER" id="PTHR13710">
    <property type="entry name" value="DNA HELICASE RECQ FAMILY MEMBER"/>
    <property type="match status" value="1"/>
</dbReference>